<accession>A0ABR3XR54</accession>
<dbReference type="Gene3D" id="1.10.287.920">
    <property type="entry name" value="Pheromone alpha factor receptor"/>
    <property type="match status" value="1"/>
</dbReference>
<keyword evidence="1" id="KW-0472">Membrane</keyword>
<keyword evidence="1" id="KW-1133">Transmembrane helix</keyword>
<dbReference type="PANTHER" id="PTHR28009:SF1">
    <property type="entry name" value="PHEROMONE ALPHA FACTOR RECEPTOR"/>
    <property type="match status" value="1"/>
</dbReference>
<keyword evidence="1" id="KW-0812">Transmembrane</keyword>
<dbReference type="PANTHER" id="PTHR28009">
    <property type="entry name" value="PHEROMONE ALPHA FACTOR RECEPTOR"/>
    <property type="match status" value="1"/>
</dbReference>
<evidence type="ECO:0000256" key="1">
    <source>
        <dbReference type="SAM" id="Phobius"/>
    </source>
</evidence>
<dbReference type="Pfam" id="PF02116">
    <property type="entry name" value="STE2"/>
    <property type="match status" value="1"/>
</dbReference>
<dbReference type="EMBL" id="JAWRVE010000012">
    <property type="protein sequence ID" value="KAL1878219.1"/>
    <property type="molecule type" value="Genomic_DNA"/>
</dbReference>
<feature type="transmembrane region" description="Helical" evidence="1">
    <location>
        <begin position="162"/>
        <end position="184"/>
    </location>
</feature>
<comment type="caution">
    <text evidence="2">The sequence shown here is derived from an EMBL/GenBank/DDBJ whole genome shotgun (WGS) entry which is preliminary data.</text>
</comment>
<feature type="transmembrane region" description="Helical" evidence="1">
    <location>
        <begin position="50"/>
        <end position="69"/>
    </location>
</feature>
<evidence type="ECO:0000313" key="2">
    <source>
        <dbReference type="EMBL" id="KAL1878219.1"/>
    </source>
</evidence>
<keyword evidence="2" id="KW-0675">Receptor</keyword>
<feature type="transmembrane region" description="Helical" evidence="1">
    <location>
        <begin position="81"/>
        <end position="101"/>
    </location>
</feature>
<gene>
    <name evidence="2" type="primary">STE2</name>
    <name evidence="2" type="ORF">Daus18300_002136</name>
</gene>
<keyword evidence="3" id="KW-1185">Reference proteome</keyword>
<dbReference type="Proteomes" id="UP001583177">
    <property type="component" value="Unassembled WGS sequence"/>
</dbReference>
<evidence type="ECO:0000313" key="3">
    <source>
        <dbReference type="Proteomes" id="UP001583177"/>
    </source>
</evidence>
<dbReference type="InterPro" id="IPR000366">
    <property type="entry name" value="GPCR_STE2"/>
</dbReference>
<feature type="transmembrane region" description="Helical" evidence="1">
    <location>
        <begin position="204"/>
        <end position="227"/>
    </location>
</feature>
<dbReference type="CDD" id="cd14939">
    <property type="entry name" value="7tmD_STE2"/>
    <property type="match status" value="1"/>
</dbReference>
<dbReference type="InterPro" id="IPR027458">
    <property type="entry name" value="STE2_TM1-TM2_sf"/>
</dbReference>
<protein>
    <submittedName>
        <fullName evidence="2">Pheromone alpha factor receptor</fullName>
    </submittedName>
</protein>
<reference evidence="2 3" key="1">
    <citation type="journal article" date="2024" name="IMA Fungus">
        <title>IMA Genome - F19 : A genome assembly and annotation guide to empower mycologists, including annotated draft genome sequences of Ceratocystis pirilliformis, Diaporthe australafricana, Fusarium ophioides, Paecilomyces lecythidis, and Sporothrix stenoceras.</title>
        <authorList>
            <person name="Aylward J."/>
            <person name="Wilson A.M."/>
            <person name="Visagie C.M."/>
            <person name="Spraker J."/>
            <person name="Barnes I."/>
            <person name="Buitendag C."/>
            <person name="Ceriani C."/>
            <person name="Del Mar Angel L."/>
            <person name="du Plessis D."/>
            <person name="Fuchs T."/>
            <person name="Gasser K."/>
            <person name="Kramer D."/>
            <person name="Li W."/>
            <person name="Munsamy K."/>
            <person name="Piso A."/>
            <person name="Price J.L."/>
            <person name="Sonnekus B."/>
            <person name="Thomas C."/>
            <person name="van der Nest A."/>
            <person name="van Dijk A."/>
            <person name="van Heerden A."/>
            <person name="van Vuuren N."/>
            <person name="Yilmaz N."/>
            <person name="Duong T.A."/>
            <person name="van der Merwe N.A."/>
            <person name="Wingfield M.J."/>
            <person name="Wingfield B.D."/>
        </authorList>
    </citation>
    <scope>NUCLEOTIDE SEQUENCE [LARGE SCALE GENOMIC DNA]</scope>
    <source>
        <strain evidence="2 3">CMW 18300</strain>
    </source>
</reference>
<sequence>MADPSLNPTPMALGDLMSQNITITGPDGFPIDISLAEVDANSQYIVANTIGYSVEFGASSVMLGVLFAMTPRSKFWRLASYINVAALFNNLVRTILLAVYFESSWMRFYVLYSGDNTPVTDGDFRNSVCSVVFSIPQNFLMMAALMLQAWAMVKLWPNIYKWGILAFSGVLSLAEVAFMLVAQADQIRSIYPGYDHYEYLTHRLWVRYLWLALELASVSWFCFMFILRLVTHMWTNRSFLPSTNGLAAMDVLVMTNGVLMLIPGRPFRLLHHVRDFTDKRACMTVVLVGLQMSQKLNFETGSLVYTSVIIVLPLGTLVAQRVADPGAFNSEGSRGSTASAGNALDRYSASALAEKPLLPGWSQCDNTTTIYSDHRRSNSGAGKTGVTSAISSERFAKRGSDAVDLELARIDCDLEMGRVRVNRELQRSEEVL</sequence>
<feature type="transmembrane region" description="Helical" evidence="1">
    <location>
        <begin position="239"/>
        <end position="262"/>
    </location>
</feature>
<feature type="transmembrane region" description="Helical" evidence="1">
    <location>
        <begin position="131"/>
        <end position="150"/>
    </location>
</feature>
<organism evidence="2 3">
    <name type="scientific">Diaporthe australafricana</name>
    <dbReference type="NCBI Taxonomy" id="127596"/>
    <lineage>
        <taxon>Eukaryota</taxon>
        <taxon>Fungi</taxon>
        <taxon>Dikarya</taxon>
        <taxon>Ascomycota</taxon>
        <taxon>Pezizomycotina</taxon>
        <taxon>Sordariomycetes</taxon>
        <taxon>Sordariomycetidae</taxon>
        <taxon>Diaporthales</taxon>
        <taxon>Diaporthaceae</taxon>
        <taxon>Diaporthe</taxon>
    </lineage>
</organism>
<name>A0ABR3XR54_9PEZI</name>
<proteinExistence type="predicted"/>